<dbReference type="InterPro" id="IPR007627">
    <property type="entry name" value="RNA_pol_sigma70_r2"/>
</dbReference>
<evidence type="ECO:0000256" key="1">
    <source>
        <dbReference type="ARBA" id="ARBA00010641"/>
    </source>
</evidence>
<dbReference type="Gene3D" id="1.10.10.10">
    <property type="entry name" value="Winged helix-like DNA-binding domain superfamily/Winged helix DNA-binding domain"/>
    <property type="match status" value="1"/>
</dbReference>
<dbReference type="PANTHER" id="PTHR43133:SF46">
    <property type="entry name" value="RNA POLYMERASE SIGMA-70 FACTOR ECF SUBFAMILY"/>
    <property type="match status" value="1"/>
</dbReference>
<dbReference type="RefSeq" id="WP_149841067.1">
    <property type="nucleotide sequence ID" value="NZ_VUOC01000004.1"/>
</dbReference>
<evidence type="ECO:0000313" key="8">
    <source>
        <dbReference type="Proteomes" id="UP000324611"/>
    </source>
</evidence>
<dbReference type="Gene3D" id="1.10.1740.10">
    <property type="match status" value="1"/>
</dbReference>
<dbReference type="InterPro" id="IPR013325">
    <property type="entry name" value="RNA_pol_sigma_r2"/>
</dbReference>
<dbReference type="CDD" id="cd06171">
    <property type="entry name" value="Sigma70_r4"/>
    <property type="match status" value="1"/>
</dbReference>
<dbReference type="GO" id="GO:0016987">
    <property type="term" value="F:sigma factor activity"/>
    <property type="evidence" value="ECO:0007669"/>
    <property type="project" value="UniProtKB-KW"/>
</dbReference>
<dbReference type="SUPFAM" id="SSF88946">
    <property type="entry name" value="Sigma2 domain of RNA polymerase sigma factors"/>
    <property type="match status" value="1"/>
</dbReference>
<dbReference type="InterPro" id="IPR036388">
    <property type="entry name" value="WH-like_DNA-bd_sf"/>
</dbReference>
<protein>
    <submittedName>
        <fullName evidence="7">RNA polymerase sigma-70 factor</fullName>
    </submittedName>
</protein>
<dbReference type="EMBL" id="VUOC01000004">
    <property type="protein sequence ID" value="KAA2239890.1"/>
    <property type="molecule type" value="Genomic_DNA"/>
</dbReference>
<dbReference type="Pfam" id="PF08281">
    <property type="entry name" value="Sigma70_r4_2"/>
    <property type="match status" value="1"/>
</dbReference>
<dbReference type="InterPro" id="IPR014327">
    <property type="entry name" value="RNA_pol_sigma70_bacteroid"/>
</dbReference>
<evidence type="ECO:0000259" key="5">
    <source>
        <dbReference type="Pfam" id="PF04542"/>
    </source>
</evidence>
<dbReference type="SUPFAM" id="SSF88659">
    <property type="entry name" value="Sigma3 and sigma4 domains of RNA polymerase sigma factors"/>
    <property type="match status" value="1"/>
</dbReference>
<dbReference type="InterPro" id="IPR013249">
    <property type="entry name" value="RNA_pol_sigma70_r4_t2"/>
</dbReference>
<accession>A0A5B2VMK5</accession>
<dbReference type="NCBIfam" id="TIGR02985">
    <property type="entry name" value="Sig70_bacteroi1"/>
    <property type="match status" value="1"/>
</dbReference>
<dbReference type="GO" id="GO:0003677">
    <property type="term" value="F:DNA binding"/>
    <property type="evidence" value="ECO:0007669"/>
    <property type="project" value="InterPro"/>
</dbReference>
<dbReference type="NCBIfam" id="TIGR02937">
    <property type="entry name" value="sigma70-ECF"/>
    <property type="match status" value="1"/>
</dbReference>
<gene>
    <name evidence="7" type="ORF">F0L74_27270</name>
</gene>
<evidence type="ECO:0000259" key="6">
    <source>
        <dbReference type="Pfam" id="PF08281"/>
    </source>
</evidence>
<reference evidence="7 8" key="2">
    <citation type="submission" date="2019-09" db="EMBL/GenBank/DDBJ databases">
        <authorList>
            <person name="Jin C."/>
        </authorList>
    </citation>
    <scope>NUCLEOTIDE SEQUENCE [LARGE SCALE GENOMIC DNA]</scope>
    <source>
        <strain evidence="7 8">BN140078</strain>
    </source>
</reference>
<sequence length="185" mass="21967">MSKMPGNEQDRLLLEQLKAGDSSAFTTLYNTHRKWLAIAAMTILEDEEEVQDLIQDFFIDFWSNQRFRQIGPPYNIKAYLHLSIRNRCFDKVRRKKVRQKRMERISMIYEPLYLPEDRLANQELRLQLNNAIDQVPPMSAQVFRLTYLEQKSRNEIASQMGISPNTVRNQLVRAVKILRQRLQNI</sequence>
<keyword evidence="8" id="KW-1185">Reference proteome</keyword>
<keyword evidence="3" id="KW-0731">Sigma factor</keyword>
<evidence type="ECO:0000256" key="3">
    <source>
        <dbReference type="ARBA" id="ARBA00023082"/>
    </source>
</evidence>
<evidence type="ECO:0000313" key="7">
    <source>
        <dbReference type="EMBL" id="KAA2239890.1"/>
    </source>
</evidence>
<comment type="caution">
    <text evidence="7">The sequence shown here is derived from an EMBL/GenBank/DDBJ whole genome shotgun (WGS) entry which is preliminary data.</text>
</comment>
<keyword evidence="2" id="KW-0805">Transcription regulation</keyword>
<reference evidence="7 8" key="1">
    <citation type="submission" date="2019-09" db="EMBL/GenBank/DDBJ databases">
        <title>Chitinophaga ginsengihumi sp. nov., isolated from soil of ginseng rhizosphere.</title>
        <authorList>
            <person name="Lee J."/>
        </authorList>
    </citation>
    <scope>NUCLEOTIDE SEQUENCE [LARGE SCALE GENOMIC DNA]</scope>
    <source>
        <strain evidence="7 8">BN140078</strain>
    </source>
</reference>
<evidence type="ECO:0000256" key="4">
    <source>
        <dbReference type="ARBA" id="ARBA00023163"/>
    </source>
</evidence>
<dbReference type="Proteomes" id="UP000324611">
    <property type="component" value="Unassembled WGS sequence"/>
</dbReference>
<dbReference type="Pfam" id="PF04542">
    <property type="entry name" value="Sigma70_r2"/>
    <property type="match status" value="1"/>
</dbReference>
<feature type="domain" description="RNA polymerase sigma factor 70 region 4 type 2" evidence="6">
    <location>
        <begin position="126"/>
        <end position="177"/>
    </location>
</feature>
<dbReference type="InterPro" id="IPR014284">
    <property type="entry name" value="RNA_pol_sigma-70_dom"/>
</dbReference>
<keyword evidence="4" id="KW-0804">Transcription</keyword>
<comment type="similarity">
    <text evidence="1">Belongs to the sigma-70 factor family. ECF subfamily.</text>
</comment>
<evidence type="ECO:0000256" key="2">
    <source>
        <dbReference type="ARBA" id="ARBA00023015"/>
    </source>
</evidence>
<dbReference type="InterPro" id="IPR039425">
    <property type="entry name" value="RNA_pol_sigma-70-like"/>
</dbReference>
<dbReference type="GO" id="GO:0006352">
    <property type="term" value="P:DNA-templated transcription initiation"/>
    <property type="evidence" value="ECO:0007669"/>
    <property type="project" value="InterPro"/>
</dbReference>
<dbReference type="PANTHER" id="PTHR43133">
    <property type="entry name" value="RNA POLYMERASE ECF-TYPE SIGMA FACTO"/>
    <property type="match status" value="1"/>
</dbReference>
<proteinExistence type="inferred from homology"/>
<feature type="domain" description="RNA polymerase sigma-70 region 2" evidence="5">
    <location>
        <begin position="28"/>
        <end position="96"/>
    </location>
</feature>
<organism evidence="7 8">
    <name type="scientific">Chitinophaga agrisoli</name>
    <dbReference type="NCBI Taxonomy" id="2607653"/>
    <lineage>
        <taxon>Bacteria</taxon>
        <taxon>Pseudomonadati</taxon>
        <taxon>Bacteroidota</taxon>
        <taxon>Chitinophagia</taxon>
        <taxon>Chitinophagales</taxon>
        <taxon>Chitinophagaceae</taxon>
        <taxon>Chitinophaga</taxon>
    </lineage>
</organism>
<dbReference type="InterPro" id="IPR013324">
    <property type="entry name" value="RNA_pol_sigma_r3/r4-like"/>
</dbReference>
<dbReference type="AlphaFoldDB" id="A0A5B2VMK5"/>
<name>A0A5B2VMK5_9BACT</name>